<gene>
    <name evidence="1" type="ORF">GCM10022254_31940</name>
</gene>
<dbReference type="RefSeq" id="WP_344896782.1">
    <property type="nucleotide sequence ID" value="NZ_BAABAS010000006.1"/>
</dbReference>
<dbReference type="InterPro" id="IPR011473">
    <property type="entry name" value="DUF1579"/>
</dbReference>
<accession>A0ABP8C256</accession>
<dbReference type="Pfam" id="PF07617">
    <property type="entry name" value="DUF1579"/>
    <property type="match status" value="1"/>
</dbReference>
<keyword evidence="2" id="KW-1185">Reference proteome</keyword>
<evidence type="ECO:0008006" key="3">
    <source>
        <dbReference type="Google" id="ProtNLM"/>
    </source>
</evidence>
<comment type="caution">
    <text evidence="1">The sequence shown here is derived from an EMBL/GenBank/DDBJ whole genome shotgun (WGS) entry which is preliminary data.</text>
</comment>
<reference evidence="2" key="1">
    <citation type="journal article" date="2019" name="Int. J. Syst. Evol. Microbiol.">
        <title>The Global Catalogue of Microorganisms (GCM) 10K type strain sequencing project: providing services to taxonomists for standard genome sequencing and annotation.</title>
        <authorList>
            <consortium name="The Broad Institute Genomics Platform"/>
            <consortium name="The Broad Institute Genome Sequencing Center for Infectious Disease"/>
            <person name="Wu L."/>
            <person name="Ma J."/>
        </authorList>
    </citation>
    <scope>NUCLEOTIDE SEQUENCE [LARGE SCALE GENOMIC DNA]</scope>
    <source>
        <strain evidence="2">JCM 17440</strain>
    </source>
</reference>
<evidence type="ECO:0000313" key="2">
    <source>
        <dbReference type="Proteomes" id="UP001501710"/>
    </source>
</evidence>
<proteinExistence type="predicted"/>
<protein>
    <recommendedName>
        <fullName evidence="3">DUF1579 domain-containing protein</fullName>
    </recommendedName>
</protein>
<dbReference type="EMBL" id="BAABAS010000006">
    <property type="protein sequence ID" value="GAA4232342.1"/>
    <property type="molecule type" value="Genomic_DNA"/>
</dbReference>
<name>A0ABP8C256_9ACTN</name>
<evidence type="ECO:0000313" key="1">
    <source>
        <dbReference type="EMBL" id="GAA4232342.1"/>
    </source>
</evidence>
<dbReference type="Proteomes" id="UP001501710">
    <property type="component" value="Unassembled WGS sequence"/>
</dbReference>
<sequence length="157" mass="17893">MSDVKASFTGTQPPPEQMRDLDFLLGSMSCVFNTGTKITGVFRSILGGHYYEFELTANRTNGQQVNGRWLLGWNSADKMFSSYYYDDTGMQGSTASEGWRDGELIFHGRYTLGDGHVEMRTVFSRVDEDHFVIRESILQDGEWKLLDTQDCHRTPLD</sequence>
<organism evidence="1 2">
    <name type="scientific">Actinomadura meridiana</name>
    <dbReference type="NCBI Taxonomy" id="559626"/>
    <lineage>
        <taxon>Bacteria</taxon>
        <taxon>Bacillati</taxon>
        <taxon>Actinomycetota</taxon>
        <taxon>Actinomycetes</taxon>
        <taxon>Streptosporangiales</taxon>
        <taxon>Thermomonosporaceae</taxon>
        <taxon>Actinomadura</taxon>
    </lineage>
</organism>